<reference evidence="1 2" key="1">
    <citation type="submission" date="2024-04" db="EMBL/GenBank/DDBJ databases">
        <title>Draft genome sequence of Sessilibacter corallicola NBRC 116591.</title>
        <authorList>
            <person name="Miyakawa T."/>
            <person name="Kusuya Y."/>
            <person name="Miura T."/>
        </authorList>
    </citation>
    <scope>NUCLEOTIDE SEQUENCE [LARGE SCALE GENOMIC DNA]</scope>
    <source>
        <strain evidence="1 2">KU-00831-HH</strain>
    </source>
</reference>
<protein>
    <recommendedName>
        <fullName evidence="3">SPOR domain-containing protein</fullName>
    </recommendedName>
</protein>
<organism evidence="1 2">
    <name type="scientific">Sessilibacter corallicola</name>
    <dbReference type="NCBI Taxonomy" id="2904075"/>
    <lineage>
        <taxon>Bacteria</taxon>
        <taxon>Pseudomonadati</taxon>
        <taxon>Pseudomonadota</taxon>
        <taxon>Gammaproteobacteria</taxon>
        <taxon>Cellvibrionales</taxon>
        <taxon>Cellvibrionaceae</taxon>
        <taxon>Sessilibacter</taxon>
    </lineage>
</organism>
<comment type="caution">
    <text evidence="1">The sequence shown here is derived from an EMBL/GenBank/DDBJ whole genome shotgun (WGS) entry which is preliminary data.</text>
</comment>
<name>A0ABQ0AF23_9GAMM</name>
<dbReference type="EMBL" id="BAABWN010000021">
    <property type="protein sequence ID" value="GAA6170253.1"/>
    <property type="molecule type" value="Genomic_DNA"/>
</dbReference>
<keyword evidence="2" id="KW-1185">Reference proteome</keyword>
<evidence type="ECO:0000313" key="1">
    <source>
        <dbReference type="EMBL" id="GAA6170253.1"/>
    </source>
</evidence>
<gene>
    <name evidence="1" type="ORF">NBRC116591_40670</name>
</gene>
<evidence type="ECO:0008006" key="3">
    <source>
        <dbReference type="Google" id="ProtNLM"/>
    </source>
</evidence>
<dbReference type="Proteomes" id="UP001465153">
    <property type="component" value="Unassembled WGS sequence"/>
</dbReference>
<proteinExistence type="predicted"/>
<evidence type="ECO:0000313" key="2">
    <source>
        <dbReference type="Proteomes" id="UP001465153"/>
    </source>
</evidence>
<accession>A0ABQ0AF23</accession>
<dbReference type="RefSeq" id="WP_353304553.1">
    <property type="nucleotide sequence ID" value="NZ_BAABWN010000021.1"/>
</dbReference>
<sequence>MKKIILGLFFVIVVGGYLISLKPTEPERLPNFYALSKEAILINSEEMKVKCNYHVFLFGWIDELEEEKKFQECINRHKINGYKIVESSGA</sequence>